<comment type="caution">
    <text evidence="1">The sequence shown here is derived from an EMBL/GenBank/DDBJ whole genome shotgun (WGS) entry which is preliminary data.</text>
</comment>
<gene>
    <name evidence="1" type="ORF">LCGC14_2052320</name>
</gene>
<sequence>MTDEERKGYRYRKTGMVTVLEEYDGEAEGWYTMATLHEPDESRTGERLVAALVAFYANDKLVEAVEKNNRLLAELNAATPKCVSQSCPNPPYTKSGHCHHHRYLRFD</sequence>
<evidence type="ECO:0000313" key="1">
    <source>
        <dbReference type="EMBL" id="KKL75694.1"/>
    </source>
</evidence>
<dbReference type="EMBL" id="LAZR01024275">
    <property type="protein sequence ID" value="KKL75694.1"/>
    <property type="molecule type" value="Genomic_DNA"/>
</dbReference>
<dbReference type="AlphaFoldDB" id="A0A0F9ENR3"/>
<protein>
    <submittedName>
        <fullName evidence="1">Uncharacterized protein</fullName>
    </submittedName>
</protein>
<proteinExistence type="predicted"/>
<accession>A0A0F9ENR3</accession>
<reference evidence="1" key="1">
    <citation type="journal article" date="2015" name="Nature">
        <title>Complex archaea that bridge the gap between prokaryotes and eukaryotes.</title>
        <authorList>
            <person name="Spang A."/>
            <person name="Saw J.H."/>
            <person name="Jorgensen S.L."/>
            <person name="Zaremba-Niedzwiedzka K."/>
            <person name="Martijn J."/>
            <person name="Lind A.E."/>
            <person name="van Eijk R."/>
            <person name="Schleper C."/>
            <person name="Guy L."/>
            <person name="Ettema T.J."/>
        </authorList>
    </citation>
    <scope>NUCLEOTIDE SEQUENCE</scope>
</reference>
<name>A0A0F9ENR3_9ZZZZ</name>
<organism evidence="1">
    <name type="scientific">marine sediment metagenome</name>
    <dbReference type="NCBI Taxonomy" id="412755"/>
    <lineage>
        <taxon>unclassified sequences</taxon>
        <taxon>metagenomes</taxon>
        <taxon>ecological metagenomes</taxon>
    </lineage>
</organism>